<keyword evidence="1" id="KW-1133">Transmembrane helix</keyword>
<evidence type="ECO:0000313" key="2">
    <source>
        <dbReference type="EMBL" id="GAG20999.1"/>
    </source>
</evidence>
<organism evidence="2">
    <name type="scientific">marine sediment metagenome</name>
    <dbReference type="NCBI Taxonomy" id="412755"/>
    <lineage>
        <taxon>unclassified sequences</taxon>
        <taxon>metagenomes</taxon>
        <taxon>ecological metagenomes</taxon>
    </lineage>
</organism>
<reference evidence="2" key="1">
    <citation type="journal article" date="2014" name="Front. Microbiol.">
        <title>High frequency of phylogenetically diverse reductive dehalogenase-homologous genes in deep subseafloor sedimentary metagenomes.</title>
        <authorList>
            <person name="Kawai M."/>
            <person name="Futagami T."/>
            <person name="Toyoda A."/>
            <person name="Takaki Y."/>
            <person name="Nishi S."/>
            <person name="Hori S."/>
            <person name="Arai W."/>
            <person name="Tsubouchi T."/>
            <person name="Morono Y."/>
            <person name="Uchiyama I."/>
            <person name="Ito T."/>
            <person name="Fujiyama A."/>
            <person name="Inagaki F."/>
            <person name="Takami H."/>
        </authorList>
    </citation>
    <scope>NUCLEOTIDE SEQUENCE</scope>
    <source>
        <strain evidence="2">Expedition CK06-06</strain>
    </source>
</reference>
<name>X0VRI2_9ZZZZ</name>
<keyword evidence="1" id="KW-0812">Transmembrane</keyword>
<dbReference type="EMBL" id="BARS01030368">
    <property type="protein sequence ID" value="GAG20999.1"/>
    <property type="molecule type" value="Genomic_DNA"/>
</dbReference>
<comment type="caution">
    <text evidence="2">The sequence shown here is derived from an EMBL/GenBank/DDBJ whole genome shotgun (WGS) entry which is preliminary data.</text>
</comment>
<protein>
    <submittedName>
        <fullName evidence="2">Uncharacterized protein</fullName>
    </submittedName>
</protein>
<sequence>MDNSSTGTRIARAMFVVLFFHLFWKLGGFILSNVIGGVYGLEDVTDAYTIAINGVVFALYLIVEESMGPSFLPVFIYGLKEDGDER</sequence>
<accession>X0VRI2</accession>
<feature type="transmembrane region" description="Helical" evidence="1">
    <location>
        <begin position="12"/>
        <end position="35"/>
    </location>
</feature>
<evidence type="ECO:0000256" key="1">
    <source>
        <dbReference type="SAM" id="Phobius"/>
    </source>
</evidence>
<feature type="non-terminal residue" evidence="2">
    <location>
        <position position="86"/>
    </location>
</feature>
<dbReference type="AlphaFoldDB" id="X0VRI2"/>
<proteinExistence type="predicted"/>
<keyword evidence="1" id="KW-0472">Membrane</keyword>
<gene>
    <name evidence="2" type="ORF">S01H1_47365</name>
</gene>